<dbReference type="EMBL" id="JAGQDG010000004">
    <property type="protein sequence ID" value="MBQ0935913.1"/>
    <property type="molecule type" value="Genomic_DNA"/>
</dbReference>
<evidence type="ECO:0000313" key="4">
    <source>
        <dbReference type="Proteomes" id="UP000672097"/>
    </source>
</evidence>
<sequence>MKTSLALFTAMVVGCLLSPTAMAADDGAAVNKQKADSAKAQNQKPKQKQKKKEEKKPVAEGTKRGGSPGG</sequence>
<proteinExistence type="predicted"/>
<keyword evidence="4" id="KW-1185">Reference proteome</keyword>
<organism evidence="3 4">
    <name type="scientific">Ideonella paludis</name>
    <dbReference type="NCBI Taxonomy" id="1233411"/>
    <lineage>
        <taxon>Bacteria</taxon>
        <taxon>Pseudomonadati</taxon>
        <taxon>Pseudomonadota</taxon>
        <taxon>Betaproteobacteria</taxon>
        <taxon>Burkholderiales</taxon>
        <taxon>Sphaerotilaceae</taxon>
        <taxon>Ideonella</taxon>
    </lineage>
</organism>
<reference evidence="3 4" key="1">
    <citation type="submission" date="2021-04" db="EMBL/GenBank/DDBJ databases">
        <title>The genome sequence of type strain Ideonella paludis KCTC 32238.</title>
        <authorList>
            <person name="Liu Y."/>
        </authorList>
    </citation>
    <scope>NUCLEOTIDE SEQUENCE [LARGE SCALE GENOMIC DNA]</scope>
    <source>
        <strain evidence="3 4">KCTC 32238</strain>
    </source>
</reference>
<feature type="chain" id="PRO_5045050856" evidence="2">
    <location>
        <begin position="24"/>
        <end position="70"/>
    </location>
</feature>
<feature type="region of interest" description="Disordered" evidence="1">
    <location>
        <begin position="27"/>
        <end position="70"/>
    </location>
</feature>
<comment type="caution">
    <text evidence="3">The sequence shown here is derived from an EMBL/GenBank/DDBJ whole genome shotgun (WGS) entry which is preliminary data.</text>
</comment>
<evidence type="ECO:0000256" key="1">
    <source>
        <dbReference type="SAM" id="MobiDB-lite"/>
    </source>
</evidence>
<evidence type="ECO:0000256" key="2">
    <source>
        <dbReference type="SAM" id="SignalP"/>
    </source>
</evidence>
<dbReference type="RefSeq" id="WP_210809231.1">
    <property type="nucleotide sequence ID" value="NZ_JAGQDG010000004.1"/>
</dbReference>
<protein>
    <submittedName>
        <fullName evidence="3">Uncharacterized protein</fullName>
    </submittedName>
</protein>
<name>A0ABS5DXP8_9BURK</name>
<dbReference type="Proteomes" id="UP000672097">
    <property type="component" value="Unassembled WGS sequence"/>
</dbReference>
<dbReference type="PROSITE" id="PS51257">
    <property type="entry name" value="PROKAR_LIPOPROTEIN"/>
    <property type="match status" value="1"/>
</dbReference>
<evidence type="ECO:0000313" key="3">
    <source>
        <dbReference type="EMBL" id="MBQ0935913.1"/>
    </source>
</evidence>
<feature type="compositionally biased region" description="Basic and acidic residues" evidence="1">
    <location>
        <begin position="51"/>
        <end position="63"/>
    </location>
</feature>
<feature type="signal peptide" evidence="2">
    <location>
        <begin position="1"/>
        <end position="23"/>
    </location>
</feature>
<accession>A0ABS5DXP8</accession>
<keyword evidence="2" id="KW-0732">Signal</keyword>
<gene>
    <name evidence="3" type="ORF">KAK11_11300</name>
</gene>